<keyword evidence="1" id="KW-1133">Transmembrane helix</keyword>
<keyword evidence="1" id="KW-0472">Membrane</keyword>
<evidence type="ECO:0000256" key="1">
    <source>
        <dbReference type="SAM" id="Phobius"/>
    </source>
</evidence>
<keyword evidence="3" id="KW-1185">Reference proteome</keyword>
<comment type="caution">
    <text evidence="2">The sequence shown here is derived from an EMBL/GenBank/DDBJ whole genome shotgun (WGS) entry which is preliminary data.</text>
</comment>
<dbReference type="Proteomes" id="UP000004217">
    <property type="component" value="Unassembled WGS sequence"/>
</dbReference>
<keyword evidence="1" id="KW-0812">Transmembrane</keyword>
<dbReference type="AlphaFoldDB" id="G2GP49"/>
<feature type="non-terminal residue" evidence="2">
    <location>
        <position position="1"/>
    </location>
</feature>
<name>G2GP49_9ACTN</name>
<organism evidence="2 3">
    <name type="scientific">Streptomyces zinciresistens K42</name>
    <dbReference type="NCBI Taxonomy" id="700597"/>
    <lineage>
        <taxon>Bacteria</taxon>
        <taxon>Bacillati</taxon>
        <taxon>Actinomycetota</taxon>
        <taxon>Actinomycetes</taxon>
        <taxon>Kitasatosporales</taxon>
        <taxon>Streptomycetaceae</taxon>
        <taxon>Streptomyces</taxon>
    </lineage>
</organism>
<evidence type="ECO:0000313" key="2">
    <source>
        <dbReference type="EMBL" id="EGX54720.1"/>
    </source>
</evidence>
<protein>
    <submittedName>
        <fullName evidence="2">Uncharacterized protein</fullName>
    </submittedName>
</protein>
<evidence type="ECO:0000313" key="3">
    <source>
        <dbReference type="Proteomes" id="UP000004217"/>
    </source>
</evidence>
<feature type="transmembrane region" description="Helical" evidence="1">
    <location>
        <begin position="18"/>
        <end position="35"/>
    </location>
</feature>
<dbReference type="EMBL" id="AGBF01000341">
    <property type="protein sequence ID" value="EGX54720.1"/>
    <property type="molecule type" value="Genomic_DNA"/>
</dbReference>
<proteinExistence type="predicted"/>
<sequence length="60" mass="6040">GAGGRGPRRGLRSGPRPAAYALGAAVCALAALLGARGHTRRALRLLVAGVTAMALGDQYR</sequence>
<gene>
    <name evidence="2" type="ORF">SZN_36524</name>
</gene>
<reference evidence="2 3" key="1">
    <citation type="submission" date="2011-08" db="EMBL/GenBank/DDBJ databases">
        <authorList>
            <person name="Lin Y."/>
            <person name="Hao X."/>
            <person name="Johnstone L."/>
            <person name="Miller S.J."/>
            <person name="Wei G."/>
            <person name="Rensing C."/>
        </authorList>
    </citation>
    <scope>NUCLEOTIDE SEQUENCE [LARGE SCALE GENOMIC DNA]</scope>
    <source>
        <strain evidence="2 3">K42</strain>
    </source>
</reference>
<accession>G2GP49</accession>